<evidence type="ECO:0000256" key="1">
    <source>
        <dbReference type="SAM" id="MobiDB-lite"/>
    </source>
</evidence>
<protein>
    <submittedName>
        <fullName evidence="3">Uncharacterized protein YhfF</fullName>
    </submittedName>
</protein>
<feature type="domain" description="ASCH" evidence="2">
    <location>
        <begin position="31"/>
        <end position="153"/>
    </location>
</feature>
<dbReference type="Pfam" id="PF04266">
    <property type="entry name" value="ASCH"/>
    <property type="match status" value="1"/>
</dbReference>
<evidence type="ECO:0000313" key="3">
    <source>
        <dbReference type="EMBL" id="REE04314.1"/>
    </source>
</evidence>
<dbReference type="CDD" id="cd06553">
    <property type="entry name" value="ASCH_Ef3133_like"/>
    <property type="match status" value="1"/>
</dbReference>
<organism evidence="3 4">
    <name type="scientific">Citricoccus muralis</name>
    <dbReference type="NCBI Taxonomy" id="169134"/>
    <lineage>
        <taxon>Bacteria</taxon>
        <taxon>Bacillati</taxon>
        <taxon>Actinomycetota</taxon>
        <taxon>Actinomycetes</taxon>
        <taxon>Micrococcales</taxon>
        <taxon>Micrococcaceae</taxon>
        <taxon>Citricoccus</taxon>
    </lineage>
</organism>
<dbReference type="InterPro" id="IPR009326">
    <property type="entry name" value="DUF984"/>
</dbReference>
<evidence type="ECO:0000259" key="2">
    <source>
        <dbReference type="SMART" id="SM01022"/>
    </source>
</evidence>
<dbReference type="SUPFAM" id="SSF88697">
    <property type="entry name" value="PUA domain-like"/>
    <property type="match status" value="1"/>
</dbReference>
<dbReference type="Gene3D" id="3.10.400.10">
    <property type="entry name" value="Sulfate adenylyltransferase"/>
    <property type="match status" value="1"/>
</dbReference>
<evidence type="ECO:0000313" key="4">
    <source>
        <dbReference type="Proteomes" id="UP000256727"/>
    </source>
</evidence>
<dbReference type="PANTHER" id="PTHR39203">
    <property type="entry name" value="CYTOPLASMIC PROTEIN-RELATED"/>
    <property type="match status" value="1"/>
</dbReference>
<dbReference type="SMART" id="SM01022">
    <property type="entry name" value="ASCH"/>
    <property type="match status" value="1"/>
</dbReference>
<dbReference type="EMBL" id="QREH01000001">
    <property type="protein sequence ID" value="REE04314.1"/>
    <property type="molecule type" value="Genomic_DNA"/>
</dbReference>
<keyword evidence="4" id="KW-1185">Reference proteome</keyword>
<proteinExistence type="predicted"/>
<reference evidence="3 4" key="1">
    <citation type="submission" date="2018-07" db="EMBL/GenBank/DDBJ databases">
        <title>Sequencing the genomes of 1000 actinobacteria strains.</title>
        <authorList>
            <person name="Klenk H.-P."/>
        </authorList>
    </citation>
    <scope>NUCLEOTIDE SEQUENCE [LARGE SCALE GENOMIC DNA]</scope>
    <source>
        <strain evidence="3 4">DSM 14442</strain>
    </source>
</reference>
<dbReference type="PANTHER" id="PTHR39203:SF1">
    <property type="entry name" value="CYTOPLASMIC PROTEIN"/>
    <property type="match status" value="1"/>
</dbReference>
<comment type="caution">
    <text evidence="3">The sequence shown here is derived from an EMBL/GenBank/DDBJ whole genome shotgun (WGS) entry which is preliminary data.</text>
</comment>
<sequence>MTTPSDHQYTAFWRRAREAVPSLPPDLPEAWAFGATPDHANALLALVLDGTKTGTASSGWDYETTGEPIPAADEFSIILDGGGQPRAVIETTDVRVVPFGEVDAAHARAEGEDDLSLAAWLAIHERYWRSHSANPRGWAPDMPVICERFRLVYREEASSGEQCDAVDGEHHEMGGPVQGGHLPGRQCGHGQQQCHPQQEQVGRRLGQHDLLSGE</sequence>
<dbReference type="InterPro" id="IPR007374">
    <property type="entry name" value="ASCH_domain"/>
</dbReference>
<dbReference type="AlphaFoldDB" id="A0A3D9LF76"/>
<accession>A0A3D9LF76</accession>
<gene>
    <name evidence="3" type="ORF">C8E99_2147</name>
</gene>
<dbReference type="Proteomes" id="UP000256727">
    <property type="component" value="Unassembled WGS sequence"/>
</dbReference>
<dbReference type="InterPro" id="IPR015947">
    <property type="entry name" value="PUA-like_sf"/>
</dbReference>
<feature type="region of interest" description="Disordered" evidence="1">
    <location>
        <begin position="162"/>
        <end position="214"/>
    </location>
</feature>
<feature type="compositionally biased region" description="Low complexity" evidence="1">
    <location>
        <begin position="186"/>
        <end position="200"/>
    </location>
</feature>
<name>A0A3D9LF76_9MICC</name>